<evidence type="ECO:0000313" key="2">
    <source>
        <dbReference type="EMBL" id="STZ04045.1"/>
    </source>
</evidence>
<dbReference type="Proteomes" id="UP000190777">
    <property type="component" value="Unassembled WGS sequence"/>
</dbReference>
<sequence length="96" mass="11807">MQHLKSHFVGEWETIGSHPYFCTNLNLYRHIRTHQERAMYELHNIEYRFCSKLKLRAKRGKALPCAWHDIRVSALAYTKSWKHNSKRRHQWYRQKP</sequence>
<protein>
    <submittedName>
        <fullName evidence="2">Uncharacterized protein</fullName>
    </submittedName>
</protein>
<reference evidence="1 3" key="1">
    <citation type="submission" date="2017-03" db="EMBL/GenBank/DDBJ databases">
        <title>Draft genome sequence of Moraxella equi CCUG 4950T type strain.</title>
        <authorList>
            <person name="Salva-Serra F."/>
            <person name="Engstrom-Jakobsson H."/>
            <person name="Thorell K."/>
            <person name="Jaen-Luchoro D."/>
            <person name="Gonzales-Siles L."/>
            <person name="Karlsson R."/>
            <person name="Yazdan S."/>
            <person name="Boulund F."/>
            <person name="Johnning A."/>
            <person name="Engstrand L."/>
            <person name="Kristiansson E."/>
            <person name="Moore E."/>
        </authorList>
    </citation>
    <scope>NUCLEOTIDE SEQUENCE [LARGE SCALE GENOMIC DNA]</scope>
    <source>
        <strain evidence="1 3">CCUG 4950</strain>
    </source>
</reference>
<gene>
    <name evidence="1" type="ORF">B5J93_05250</name>
    <name evidence="2" type="ORF">NCTC11012_02307</name>
</gene>
<keyword evidence="3" id="KW-1185">Reference proteome</keyword>
<name>A0A378QT54_9GAMM</name>
<evidence type="ECO:0000313" key="4">
    <source>
        <dbReference type="Proteomes" id="UP000254618"/>
    </source>
</evidence>
<proteinExistence type="predicted"/>
<reference evidence="2 4" key="2">
    <citation type="submission" date="2018-06" db="EMBL/GenBank/DDBJ databases">
        <authorList>
            <consortium name="Pathogen Informatics"/>
            <person name="Doyle S."/>
        </authorList>
    </citation>
    <scope>NUCLEOTIDE SEQUENCE [LARGE SCALE GENOMIC DNA]</scope>
    <source>
        <strain evidence="2 4">NCTC11012</strain>
    </source>
</reference>
<organism evidence="2 4">
    <name type="scientific">Moraxella equi</name>
    <dbReference type="NCBI Taxonomy" id="60442"/>
    <lineage>
        <taxon>Bacteria</taxon>
        <taxon>Pseudomonadati</taxon>
        <taxon>Pseudomonadota</taxon>
        <taxon>Gammaproteobacteria</taxon>
        <taxon>Moraxellales</taxon>
        <taxon>Moraxellaceae</taxon>
        <taxon>Moraxella</taxon>
    </lineage>
</organism>
<dbReference type="EMBL" id="MXAP01000049">
    <property type="protein sequence ID" value="OPH38824.1"/>
    <property type="molecule type" value="Genomic_DNA"/>
</dbReference>
<dbReference type="AlphaFoldDB" id="A0A378QT54"/>
<dbReference type="EMBL" id="UGQF01000001">
    <property type="protein sequence ID" value="STZ04045.1"/>
    <property type="molecule type" value="Genomic_DNA"/>
</dbReference>
<accession>A0A378QT54</accession>
<dbReference type="RefSeq" id="WP_079325226.1">
    <property type="nucleotide sequence ID" value="NZ_MXAP01000049.1"/>
</dbReference>
<evidence type="ECO:0000313" key="3">
    <source>
        <dbReference type="Proteomes" id="UP000190777"/>
    </source>
</evidence>
<dbReference type="Proteomes" id="UP000254618">
    <property type="component" value="Unassembled WGS sequence"/>
</dbReference>
<evidence type="ECO:0000313" key="1">
    <source>
        <dbReference type="EMBL" id="OPH38824.1"/>
    </source>
</evidence>